<comment type="subcellular location">
    <subcellularLocation>
        <location evidence="1">Cell membrane</location>
        <topology evidence="1">Peripheral membrane protein</topology>
    </subcellularLocation>
</comment>
<evidence type="ECO:0000256" key="4">
    <source>
        <dbReference type="ARBA" id="ARBA00022475"/>
    </source>
</evidence>
<dbReference type="InterPro" id="IPR030947">
    <property type="entry name" value="EcfA_1"/>
</dbReference>
<dbReference type="InterPro" id="IPR003593">
    <property type="entry name" value="AAA+_ATPase"/>
</dbReference>
<keyword evidence="3" id="KW-0813">Transport</keyword>
<dbReference type="InterPro" id="IPR015856">
    <property type="entry name" value="ABC_transpr_CbiO/EcfA_su"/>
</dbReference>
<keyword evidence="7" id="KW-1278">Translocase</keyword>
<keyword evidence="6 10" id="KW-0067">ATP-binding</keyword>
<dbReference type="PROSITE" id="PS00211">
    <property type="entry name" value="ABC_TRANSPORTER_1"/>
    <property type="match status" value="1"/>
</dbReference>
<dbReference type="OrthoDB" id="9784332at2"/>
<dbReference type="CDD" id="cd03225">
    <property type="entry name" value="ABC_cobalt_CbiO_domain1"/>
    <property type="match status" value="1"/>
</dbReference>
<dbReference type="InterPro" id="IPR050095">
    <property type="entry name" value="ECF_ABC_transporter_ATP-bd"/>
</dbReference>
<dbReference type="PROSITE" id="PS50893">
    <property type="entry name" value="ABC_TRANSPORTER_2"/>
    <property type="match status" value="1"/>
</dbReference>
<dbReference type="STRING" id="37658.SAMN05661086_00677"/>
<dbReference type="InterPro" id="IPR027417">
    <property type="entry name" value="P-loop_NTPase"/>
</dbReference>
<accession>A0A1I6ID56</accession>
<keyword evidence="8" id="KW-0472">Membrane</keyword>
<evidence type="ECO:0000256" key="2">
    <source>
        <dbReference type="ARBA" id="ARBA00005417"/>
    </source>
</evidence>
<dbReference type="RefSeq" id="WP_092559291.1">
    <property type="nucleotide sequence ID" value="NZ_FOYZ01000002.1"/>
</dbReference>
<sequence>MDIVKTKELVYEYIRKREDGSIEAVKRAVDDVNITVKKGDFVAILGHNGSGKSTLAKQLNAILVPTEGTIWIDGKDTKDESLIWDIRQTAGMVFQNPDNQIIANVVEEDVGFGPENLGIPTEEIWKRVDESLKAVGMTEYRYHSPNRLSGGQKQRIAIAGILAMKPSCIVLDEPTAMLDPNGRKEVLQALLDLNRKEKITIILITHYMEEVIHADSVIIMDKGKVVMEGTPGQIFQQVEKLQELRLSVPQVTELAYRLEKGGLLINNKAILSVDELIEELIKWKKTSQCVNRK</sequence>
<dbReference type="GO" id="GO:0005524">
    <property type="term" value="F:ATP binding"/>
    <property type="evidence" value="ECO:0007669"/>
    <property type="project" value="UniProtKB-KW"/>
</dbReference>
<organism evidence="10 11">
    <name type="scientific">Anaeromicropila populeti</name>
    <dbReference type="NCBI Taxonomy" id="37658"/>
    <lineage>
        <taxon>Bacteria</taxon>
        <taxon>Bacillati</taxon>
        <taxon>Bacillota</taxon>
        <taxon>Clostridia</taxon>
        <taxon>Lachnospirales</taxon>
        <taxon>Lachnospiraceae</taxon>
        <taxon>Anaeromicropila</taxon>
    </lineage>
</organism>
<dbReference type="EMBL" id="FOYZ01000002">
    <property type="protein sequence ID" value="SFR64290.1"/>
    <property type="molecule type" value="Genomic_DNA"/>
</dbReference>
<dbReference type="PANTHER" id="PTHR43553:SF24">
    <property type="entry name" value="ENERGY-COUPLING FACTOR TRANSPORTER ATP-BINDING PROTEIN ECFA1"/>
    <property type="match status" value="1"/>
</dbReference>
<protein>
    <submittedName>
        <fullName evidence="10">Energy-coupling factor transport system ATP-binding protein</fullName>
    </submittedName>
</protein>
<evidence type="ECO:0000256" key="6">
    <source>
        <dbReference type="ARBA" id="ARBA00022840"/>
    </source>
</evidence>
<evidence type="ECO:0000256" key="1">
    <source>
        <dbReference type="ARBA" id="ARBA00004202"/>
    </source>
</evidence>
<feature type="domain" description="ABC transporter" evidence="9">
    <location>
        <begin position="4"/>
        <end position="247"/>
    </location>
</feature>
<dbReference type="SMART" id="SM00382">
    <property type="entry name" value="AAA"/>
    <property type="match status" value="1"/>
</dbReference>
<dbReference type="Pfam" id="PF00005">
    <property type="entry name" value="ABC_tran"/>
    <property type="match status" value="1"/>
</dbReference>
<evidence type="ECO:0000313" key="11">
    <source>
        <dbReference type="Proteomes" id="UP000199659"/>
    </source>
</evidence>
<gene>
    <name evidence="10" type="ORF">SAMN05661086_00677</name>
</gene>
<dbReference type="Gene3D" id="3.40.50.300">
    <property type="entry name" value="P-loop containing nucleotide triphosphate hydrolases"/>
    <property type="match status" value="1"/>
</dbReference>
<evidence type="ECO:0000259" key="9">
    <source>
        <dbReference type="PROSITE" id="PS50893"/>
    </source>
</evidence>
<evidence type="ECO:0000256" key="8">
    <source>
        <dbReference type="ARBA" id="ARBA00023136"/>
    </source>
</evidence>
<dbReference type="PANTHER" id="PTHR43553">
    <property type="entry name" value="HEAVY METAL TRANSPORTER"/>
    <property type="match status" value="1"/>
</dbReference>
<name>A0A1I6ID56_9FIRM</name>
<evidence type="ECO:0000256" key="3">
    <source>
        <dbReference type="ARBA" id="ARBA00022448"/>
    </source>
</evidence>
<reference evidence="10 11" key="1">
    <citation type="submission" date="2016-10" db="EMBL/GenBank/DDBJ databases">
        <authorList>
            <person name="de Groot N.N."/>
        </authorList>
    </citation>
    <scope>NUCLEOTIDE SEQUENCE [LARGE SCALE GENOMIC DNA]</scope>
    <source>
        <strain evidence="10 11">743A</strain>
    </source>
</reference>
<dbReference type="NCBIfam" id="TIGR04520">
    <property type="entry name" value="ECF_ATPase_1"/>
    <property type="match status" value="1"/>
</dbReference>
<keyword evidence="5" id="KW-0547">Nucleotide-binding</keyword>
<dbReference type="FunFam" id="3.40.50.300:FF:000224">
    <property type="entry name" value="Energy-coupling factor transporter ATP-binding protein EcfA"/>
    <property type="match status" value="1"/>
</dbReference>
<dbReference type="InterPro" id="IPR003439">
    <property type="entry name" value="ABC_transporter-like_ATP-bd"/>
</dbReference>
<dbReference type="AlphaFoldDB" id="A0A1I6ID56"/>
<evidence type="ECO:0000256" key="7">
    <source>
        <dbReference type="ARBA" id="ARBA00022967"/>
    </source>
</evidence>
<dbReference type="GO" id="GO:0016887">
    <property type="term" value="F:ATP hydrolysis activity"/>
    <property type="evidence" value="ECO:0007669"/>
    <property type="project" value="InterPro"/>
</dbReference>
<keyword evidence="4" id="KW-1003">Cell membrane</keyword>
<evidence type="ECO:0000313" key="10">
    <source>
        <dbReference type="EMBL" id="SFR64290.1"/>
    </source>
</evidence>
<dbReference type="GO" id="GO:0042626">
    <property type="term" value="F:ATPase-coupled transmembrane transporter activity"/>
    <property type="evidence" value="ECO:0007669"/>
    <property type="project" value="TreeGrafter"/>
</dbReference>
<proteinExistence type="inferred from homology"/>
<dbReference type="GO" id="GO:0043190">
    <property type="term" value="C:ATP-binding cassette (ABC) transporter complex"/>
    <property type="evidence" value="ECO:0007669"/>
    <property type="project" value="TreeGrafter"/>
</dbReference>
<dbReference type="SUPFAM" id="SSF52540">
    <property type="entry name" value="P-loop containing nucleoside triphosphate hydrolases"/>
    <property type="match status" value="1"/>
</dbReference>
<evidence type="ECO:0000256" key="5">
    <source>
        <dbReference type="ARBA" id="ARBA00022741"/>
    </source>
</evidence>
<dbReference type="Proteomes" id="UP000199659">
    <property type="component" value="Unassembled WGS sequence"/>
</dbReference>
<keyword evidence="11" id="KW-1185">Reference proteome</keyword>
<dbReference type="InterPro" id="IPR017871">
    <property type="entry name" value="ABC_transporter-like_CS"/>
</dbReference>
<comment type="similarity">
    <text evidence="2">Belongs to the ABC transporter superfamily.</text>
</comment>